<dbReference type="GO" id="GO:0003964">
    <property type="term" value="F:RNA-directed DNA polymerase activity"/>
    <property type="evidence" value="ECO:0007669"/>
    <property type="project" value="UniProtKB-KW"/>
</dbReference>
<dbReference type="CDD" id="cd00303">
    <property type="entry name" value="retropepsin_like"/>
    <property type="match status" value="1"/>
</dbReference>
<keyword evidence="1" id="KW-0695">RNA-directed DNA polymerase</keyword>
<dbReference type="PANTHER" id="PTHR15503">
    <property type="entry name" value="LDOC1 RELATED"/>
    <property type="match status" value="1"/>
</dbReference>
<dbReference type="EMBL" id="BQNB010011024">
    <property type="protein sequence ID" value="GJS85090.1"/>
    <property type="molecule type" value="Genomic_DNA"/>
</dbReference>
<dbReference type="PANTHER" id="PTHR15503:SF45">
    <property type="entry name" value="RNA-DIRECTED DNA POLYMERASE HOMOLOG"/>
    <property type="match status" value="1"/>
</dbReference>
<dbReference type="Gene3D" id="2.40.70.10">
    <property type="entry name" value="Acid Proteases"/>
    <property type="match status" value="1"/>
</dbReference>
<reference evidence="1" key="1">
    <citation type="journal article" date="2022" name="Int. J. Mol. Sci.">
        <title>Draft Genome of Tanacetum Coccineum: Genomic Comparison of Closely Related Tanacetum-Family Plants.</title>
        <authorList>
            <person name="Yamashiro T."/>
            <person name="Shiraishi A."/>
            <person name="Nakayama K."/>
            <person name="Satake H."/>
        </authorList>
    </citation>
    <scope>NUCLEOTIDE SEQUENCE</scope>
</reference>
<dbReference type="Proteomes" id="UP001151760">
    <property type="component" value="Unassembled WGS sequence"/>
</dbReference>
<evidence type="ECO:0000313" key="2">
    <source>
        <dbReference type="Proteomes" id="UP001151760"/>
    </source>
</evidence>
<dbReference type="InterPro" id="IPR032567">
    <property type="entry name" value="RTL1-rel"/>
</dbReference>
<dbReference type="Pfam" id="PF08284">
    <property type="entry name" value="RVP_2"/>
    <property type="match status" value="1"/>
</dbReference>
<keyword evidence="1" id="KW-0808">Transferase</keyword>
<keyword evidence="1" id="KW-0548">Nucleotidyltransferase</keyword>
<dbReference type="InterPro" id="IPR021109">
    <property type="entry name" value="Peptidase_aspartic_dom_sf"/>
</dbReference>
<dbReference type="InterPro" id="IPR043502">
    <property type="entry name" value="DNA/RNA_pol_sf"/>
</dbReference>
<reference evidence="1" key="2">
    <citation type="submission" date="2022-01" db="EMBL/GenBank/DDBJ databases">
        <authorList>
            <person name="Yamashiro T."/>
            <person name="Shiraishi A."/>
            <person name="Satake H."/>
            <person name="Nakayama K."/>
        </authorList>
    </citation>
    <scope>NUCLEOTIDE SEQUENCE</scope>
</reference>
<evidence type="ECO:0000313" key="1">
    <source>
        <dbReference type="EMBL" id="GJS85090.1"/>
    </source>
</evidence>
<dbReference type="SUPFAM" id="SSF56672">
    <property type="entry name" value="DNA/RNA polymerases"/>
    <property type="match status" value="1"/>
</dbReference>
<keyword evidence="2" id="KW-1185">Reference proteome</keyword>
<gene>
    <name evidence="1" type="ORF">Tco_0751631</name>
</gene>
<protein>
    <submittedName>
        <fullName evidence="1">Reverse transcriptase domain-containing protein</fullName>
    </submittedName>
</protein>
<name>A0ABQ4Z7P6_9ASTR</name>
<proteinExistence type="predicted"/>
<sequence length="176" mass="19984">MTLLDIQSNSLGFSYEIKIASGQLVEINKVIRGCKLEIEGHTFDIDLIPFRHGSFDVIIGMDWLSRHRAEIVCHKKVVRIPLPHGEMLRVLGERPEEKVKRLMSVKVEEPKLEDIAIVQNFSEVFPDDLSGLPPPREVEFRIDLIPGAMPVAKSPYCLAPTKMEELSNQLKELDEV</sequence>
<organism evidence="1 2">
    <name type="scientific">Tanacetum coccineum</name>
    <dbReference type="NCBI Taxonomy" id="301880"/>
    <lineage>
        <taxon>Eukaryota</taxon>
        <taxon>Viridiplantae</taxon>
        <taxon>Streptophyta</taxon>
        <taxon>Embryophyta</taxon>
        <taxon>Tracheophyta</taxon>
        <taxon>Spermatophyta</taxon>
        <taxon>Magnoliopsida</taxon>
        <taxon>eudicotyledons</taxon>
        <taxon>Gunneridae</taxon>
        <taxon>Pentapetalae</taxon>
        <taxon>asterids</taxon>
        <taxon>campanulids</taxon>
        <taxon>Asterales</taxon>
        <taxon>Asteraceae</taxon>
        <taxon>Asteroideae</taxon>
        <taxon>Anthemideae</taxon>
        <taxon>Anthemidinae</taxon>
        <taxon>Tanacetum</taxon>
    </lineage>
</organism>
<accession>A0ABQ4Z7P6</accession>
<comment type="caution">
    <text evidence="1">The sequence shown here is derived from an EMBL/GenBank/DDBJ whole genome shotgun (WGS) entry which is preliminary data.</text>
</comment>